<keyword evidence="3" id="KW-1185">Reference proteome</keyword>
<dbReference type="RefSeq" id="WP_376921267.1">
    <property type="nucleotide sequence ID" value="NZ_JBHRSW010000047.1"/>
</dbReference>
<evidence type="ECO:0000256" key="1">
    <source>
        <dbReference type="SAM" id="Phobius"/>
    </source>
</evidence>
<comment type="caution">
    <text evidence="2">The sequence shown here is derived from an EMBL/GenBank/DDBJ whole genome shotgun (WGS) entry which is preliminary data.</text>
</comment>
<reference evidence="3" key="1">
    <citation type="journal article" date="2019" name="Int. J. Syst. Evol. Microbiol.">
        <title>The Global Catalogue of Microorganisms (GCM) 10K type strain sequencing project: providing services to taxonomists for standard genome sequencing and annotation.</title>
        <authorList>
            <consortium name="The Broad Institute Genomics Platform"/>
            <consortium name="The Broad Institute Genome Sequencing Center for Infectious Disease"/>
            <person name="Wu L."/>
            <person name="Ma J."/>
        </authorList>
    </citation>
    <scope>NUCLEOTIDE SEQUENCE [LARGE SCALE GENOMIC DNA]</scope>
    <source>
        <strain evidence="3">KCTC 52473</strain>
    </source>
</reference>
<dbReference type="InterPro" id="IPR011990">
    <property type="entry name" value="TPR-like_helical_dom_sf"/>
</dbReference>
<evidence type="ECO:0000313" key="3">
    <source>
        <dbReference type="Proteomes" id="UP001595478"/>
    </source>
</evidence>
<sequence>MKLKTKVHQLVFICIACIVGTLIYFQNDSPSAVESTKISSNTDLVKTKTKSKENIESQSISPLSSYPDKTDAISFLFKQIKRVDWYFDDGLLAHFSLLQSKADNGDNEASFILSMNLRYCYSAAFDEDSLDSKLTEASQYSDAELAMQSIQDKYEYCLGIEASSTHEFHHYLLQPAKNGYVQAQEELGKMSPEFFMASQGFDKLEREEFIRIRDDFEQKKLSFLEEAAKNGSVRALKRLSRMYSSQKYGSNGLVKAYAMNHLILEITEDSELYSQHSWLNQKLHDKLTPKELDMALNTSENWLEIIVRNGTIYPH</sequence>
<feature type="transmembrane region" description="Helical" evidence="1">
    <location>
        <begin position="7"/>
        <end position="25"/>
    </location>
</feature>
<protein>
    <submittedName>
        <fullName evidence="2">Uncharacterized protein</fullName>
    </submittedName>
</protein>
<evidence type="ECO:0000313" key="2">
    <source>
        <dbReference type="EMBL" id="MFC3123152.1"/>
    </source>
</evidence>
<dbReference type="Proteomes" id="UP001595478">
    <property type="component" value="Unassembled WGS sequence"/>
</dbReference>
<proteinExistence type="predicted"/>
<dbReference type="Gene3D" id="1.25.40.10">
    <property type="entry name" value="Tetratricopeptide repeat domain"/>
    <property type="match status" value="1"/>
</dbReference>
<name>A0ABV7FS20_9ALTE</name>
<organism evidence="2 3">
    <name type="scientific">Agaribacter flavus</name>
    <dbReference type="NCBI Taxonomy" id="1902781"/>
    <lineage>
        <taxon>Bacteria</taxon>
        <taxon>Pseudomonadati</taxon>
        <taxon>Pseudomonadota</taxon>
        <taxon>Gammaproteobacteria</taxon>
        <taxon>Alteromonadales</taxon>
        <taxon>Alteromonadaceae</taxon>
        <taxon>Agaribacter</taxon>
    </lineage>
</organism>
<keyword evidence="1" id="KW-0812">Transmembrane</keyword>
<keyword evidence="1" id="KW-1133">Transmembrane helix</keyword>
<gene>
    <name evidence="2" type="ORF">ACFOHL_16135</name>
</gene>
<dbReference type="EMBL" id="JBHRSW010000047">
    <property type="protein sequence ID" value="MFC3123152.1"/>
    <property type="molecule type" value="Genomic_DNA"/>
</dbReference>
<keyword evidence="1" id="KW-0472">Membrane</keyword>
<accession>A0ABV7FS20</accession>